<dbReference type="InterPro" id="IPR050495">
    <property type="entry name" value="ATG22/LtaA_families"/>
</dbReference>
<feature type="transmembrane region" description="Helical" evidence="6">
    <location>
        <begin position="15"/>
        <end position="38"/>
    </location>
</feature>
<feature type="transmembrane region" description="Helical" evidence="6">
    <location>
        <begin position="253"/>
        <end position="277"/>
    </location>
</feature>
<dbReference type="Proteomes" id="UP000466517">
    <property type="component" value="Chromosome"/>
</dbReference>
<feature type="transmembrane region" description="Helical" evidence="6">
    <location>
        <begin position="58"/>
        <end position="81"/>
    </location>
</feature>
<keyword evidence="4 6" id="KW-1133">Transmembrane helix</keyword>
<proteinExistence type="predicted"/>
<evidence type="ECO:0000313" key="8">
    <source>
        <dbReference type="Proteomes" id="UP000466517"/>
    </source>
</evidence>
<feature type="transmembrane region" description="Helical" evidence="6">
    <location>
        <begin position="155"/>
        <end position="176"/>
    </location>
</feature>
<dbReference type="KEGG" id="mmag:MMAD_38480"/>
<dbReference type="InterPro" id="IPR024671">
    <property type="entry name" value="Atg22-like"/>
</dbReference>
<keyword evidence="2" id="KW-0813">Transport</keyword>
<dbReference type="PANTHER" id="PTHR23519:SF1">
    <property type="entry name" value="AUTOPHAGY-RELATED PROTEIN 22"/>
    <property type="match status" value="1"/>
</dbReference>
<gene>
    <name evidence="7" type="ORF">MMAD_38480</name>
</gene>
<dbReference type="PANTHER" id="PTHR23519">
    <property type="entry name" value="AUTOPHAGY-RELATED PROTEIN 22"/>
    <property type="match status" value="1"/>
</dbReference>
<feature type="transmembrane region" description="Helical" evidence="6">
    <location>
        <begin position="378"/>
        <end position="396"/>
    </location>
</feature>
<feature type="transmembrane region" description="Helical" evidence="6">
    <location>
        <begin position="341"/>
        <end position="357"/>
    </location>
</feature>
<dbReference type="Pfam" id="PF11700">
    <property type="entry name" value="ATG22"/>
    <property type="match status" value="1"/>
</dbReference>
<feature type="transmembrane region" description="Helical" evidence="6">
    <location>
        <begin position="408"/>
        <end position="429"/>
    </location>
</feature>
<feature type="transmembrane region" description="Helical" evidence="6">
    <location>
        <begin position="289"/>
        <end position="310"/>
    </location>
</feature>
<dbReference type="Gene3D" id="1.20.1250.20">
    <property type="entry name" value="MFS general substrate transporter like domains"/>
    <property type="match status" value="2"/>
</dbReference>
<feature type="transmembrane region" description="Helical" evidence="6">
    <location>
        <begin position="319"/>
        <end position="335"/>
    </location>
</feature>
<evidence type="ECO:0000256" key="6">
    <source>
        <dbReference type="SAM" id="Phobius"/>
    </source>
</evidence>
<evidence type="ECO:0000256" key="3">
    <source>
        <dbReference type="ARBA" id="ARBA00022692"/>
    </source>
</evidence>
<dbReference type="AlphaFoldDB" id="A0A7I7XKB3"/>
<sequence>MTNPAATRTAGRLPVVAWALWDCGATGVNAIVVTFVYGVYLTQQVGAGLPGPTTPASWLGRVLTIAGLCVAVLAPATGVLVDPPHRRRTVLTVLTGTVVALTCAMSLIRADYHYLWPGLVLLACTAAFSDLATVPYNAMLRQLSTAETSGRVSGFGSAAGYFGSVLLLLIVYLGLIQGDGDTRGLFGLPHDDGQNVRAAMLVTAAWFLLFALPLLVTSKVIDDGERPPAVGVLGAYRALWAEVVGEWRRDHHVVYYLLASAVFRDGLTGVFTFGAVLGVTVFGVSSADVLLFGVCACVIAAIGAVLGGLLDDRVGSKPIIVGSLAAMLVVGMALLNSSGPVAFWVCGLLLCLFVGPTQSSARTMMMRMSTEGKEGVAFGLYTTTGRAVSFLAPLMFSTFIDVFGANRAGLGGLLTVLALGLIGIVGVRVPGSRVSARSE</sequence>
<keyword evidence="3 6" id="KW-0812">Transmembrane</keyword>
<keyword evidence="8" id="KW-1185">Reference proteome</keyword>
<dbReference type="RefSeq" id="WP_163740182.1">
    <property type="nucleotide sequence ID" value="NZ_AP022610.1"/>
</dbReference>
<feature type="transmembrane region" description="Helical" evidence="6">
    <location>
        <begin position="114"/>
        <end position="134"/>
    </location>
</feature>
<keyword evidence="5 6" id="KW-0472">Membrane</keyword>
<evidence type="ECO:0000256" key="5">
    <source>
        <dbReference type="ARBA" id="ARBA00023136"/>
    </source>
</evidence>
<evidence type="ECO:0000256" key="1">
    <source>
        <dbReference type="ARBA" id="ARBA00004127"/>
    </source>
</evidence>
<evidence type="ECO:0000256" key="4">
    <source>
        <dbReference type="ARBA" id="ARBA00022989"/>
    </source>
</evidence>
<evidence type="ECO:0000313" key="7">
    <source>
        <dbReference type="EMBL" id="BBZ29553.1"/>
    </source>
</evidence>
<protein>
    <submittedName>
        <fullName evidence="7">MFS transporter</fullName>
    </submittedName>
</protein>
<dbReference type="GO" id="GO:0012505">
    <property type="term" value="C:endomembrane system"/>
    <property type="evidence" value="ECO:0007669"/>
    <property type="project" value="UniProtKB-SubCell"/>
</dbReference>
<name>A0A7I7XKB3_9MYCO</name>
<dbReference type="SUPFAM" id="SSF103473">
    <property type="entry name" value="MFS general substrate transporter"/>
    <property type="match status" value="1"/>
</dbReference>
<evidence type="ECO:0000256" key="2">
    <source>
        <dbReference type="ARBA" id="ARBA00022448"/>
    </source>
</evidence>
<organism evidence="7 8">
    <name type="scientific">Mycolicibacterium madagascariense</name>
    <dbReference type="NCBI Taxonomy" id="212765"/>
    <lineage>
        <taxon>Bacteria</taxon>
        <taxon>Bacillati</taxon>
        <taxon>Actinomycetota</taxon>
        <taxon>Actinomycetes</taxon>
        <taxon>Mycobacteriales</taxon>
        <taxon>Mycobacteriaceae</taxon>
        <taxon>Mycolicibacterium</taxon>
    </lineage>
</organism>
<feature type="transmembrane region" description="Helical" evidence="6">
    <location>
        <begin position="196"/>
        <end position="216"/>
    </location>
</feature>
<feature type="transmembrane region" description="Helical" evidence="6">
    <location>
        <begin position="90"/>
        <end position="108"/>
    </location>
</feature>
<dbReference type="EMBL" id="AP022610">
    <property type="protein sequence ID" value="BBZ29553.1"/>
    <property type="molecule type" value="Genomic_DNA"/>
</dbReference>
<comment type="subcellular location">
    <subcellularLocation>
        <location evidence="1">Endomembrane system</location>
        <topology evidence="1">Multi-pass membrane protein</topology>
    </subcellularLocation>
</comment>
<accession>A0A7I7XKB3</accession>
<reference evidence="7 8" key="1">
    <citation type="journal article" date="2019" name="Emerg. Microbes Infect.">
        <title>Comprehensive subspecies identification of 175 nontuberculous mycobacteria species based on 7547 genomic profiles.</title>
        <authorList>
            <person name="Matsumoto Y."/>
            <person name="Kinjo T."/>
            <person name="Motooka D."/>
            <person name="Nabeya D."/>
            <person name="Jung N."/>
            <person name="Uechi K."/>
            <person name="Horii T."/>
            <person name="Iida T."/>
            <person name="Fujita J."/>
            <person name="Nakamura S."/>
        </authorList>
    </citation>
    <scope>NUCLEOTIDE SEQUENCE [LARGE SCALE GENOMIC DNA]</scope>
    <source>
        <strain evidence="7 8">JCM 13574</strain>
    </source>
</reference>
<dbReference type="InterPro" id="IPR036259">
    <property type="entry name" value="MFS_trans_sf"/>
</dbReference>